<evidence type="ECO:0000313" key="2">
    <source>
        <dbReference type="Proteomes" id="UP000827976"/>
    </source>
</evidence>
<sequence length="254" mass="28467">NKGLKCDKSFKRIAFAHAATAVNEKFGTDFTPENVENHYRTLKARYVEIKKARDLSGAGWDDENKMITLDPIVAYTYTEAHPAAKPFINKPIENYEGLKIICGDDNATGSYATSLYSDFGDKYGSDDNENDNNESPNEQPISEGEGDGNSAPRVPASPATSSTFRAQRSKGTKNNSMMSDLVYVVGEMAAAIKCPTHWSETLYAKVMEIEGFTEQSLEEVFDYLHEKENEGRRFLVKSLDMRQAWVQRFLSRAN</sequence>
<keyword evidence="2" id="KW-1185">Reference proteome</keyword>
<accession>A0ACB7VLS9</accession>
<dbReference type="Proteomes" id="UP000827976">
    <property type="component" value="Chromosome 8"/>
</dbReference>
<feature type="non-terminal residue" evidence="1">
    <location>
        <position position="1"/>
    </location>
</feature>
<protein>
    <submittedName>
        <fullName evidence="1">Myb/SANT-like domain-containing protein</fullName>
    </submittedName>
</protein>
<name>A0ACB7VLS9_DIOAL</name>
<evidence type="ECO:0000313" key="1">
    <source>
        <dbReference type="EMBL" id="KAH7674935.1"/>
    </source>
</evidence>
<comment type="caution">
    <text evidence="1">The sequence shown here is derived from an EMBL/GenBank/DDBJ whole genome shotgun (WGS) entry which is preliminary data.</text>
</comment>
<dbReference type="EMBL" id="CM037018">
    <property type="protein sequence ID" value="KAH7674935.1"/>
    <property type="molecule type" value="Genomic_DNA"/>
</dbReference>
<organism evidence="1 2">
    <name type="scientific">Dioscorea alata</name>
    <name type="common">Purple yam</name>
    <dbReference type="NCBI Taxonomy" id="55571"/>
    <lineage>
        <taxon>Eukaryota</taxon>
        <taxon>Viridiplantae</taxon>
        <taxon>Streptophyta</taxon>
        <taxon>Embryophyta</taxon>
        <taxon>Tracheophyta</taxon>
        <taxon>Spermatophyta</taxon>
        <taxon>Magnoliopsida</taxon>
        <taxon>Liliopsida</taxon>
        <taxon>Dioscoreales</taxon>
        <taxon>Dioscoreaceae</taxon>
        <taxon>Dioscorea</taxon>
    </lineage>
</organism>
<reference evidence="2" key="1">
    <citation type="journal article" date="2022" name="Nat. Commun.">
        <title>Chromosome evolution and the genetic basis of agronomically important traits in greater yam.</title>
        <authorList>
            <person name="Bredeson J.V."/>
            <person name="Lyons J.B."/>
            <person name="Oniyinde I.O."/>
            <person name="Okereke N.R."/>
            <person name="Kolade O."/>
            <person name="Nnabue I."/>
            <person name="Nwadili C.O."/>
            <person name="Hribova E."/>
            <person name="Parker M."/>
            <person name="Nwogha J."/>
            <person name="Shu S."/>
            <person name="Carlson J."/>
            <person name="Kariba R."/>
            <person name="Muthemba S."/>
            <person name="Knop K."/>
            <person name="Barton G.J."/>
            <person name="Sherwood A.V."/>
            <person name="Lopez-Montes A."/>
            <person name="Asiedu R."/>
            <person name="Jamnadass R."/>
            <person name="Muchugi A."/>
            <person name="Goodstein D."/>
            <person name="Egesi C.N."/>
            <person name="Featherston J."/>
            <person name="Asfaw A."/>
            <person name="Simpson G.G."/>
            <person name="Dolezel J."/>
            <person name="Hendre P.S."/>
            <person name="Van Deynze A."/>
            <person name="Kumar P.L."/>
            <person name="Obidiegwu J.E."/>
            <person name="Bhattacharjee R."/>
            <person name="Rokhsar D.S."/>
        </authorList>
    </citation>
    <scope>NUCLEOTIDE SEQUENCE [LARGE SCALE GENOMIC DNA]</scope>
    <source>
        <strain evidence="2">cv. TDa95/00328</strain>
    </source>
</reference>
<gene>
    <name evidence="1" type="ORF">IHE45_08G105200</name>
</gene>
<proteinExistence type="predicted"/>